<dbReference type="Proteomes" id="UP000199473">
    <property type="component" value="Unassembled WGS sequence"/>
</dbReference>
<keyword evidence="3" id="KW-0675">Receptor</keyword>
<dbReference type="InterPro" id="IPR042100">
    <property type="entry name" value="Bug_dom1"/>
</dbReference>
<evidence type="ECO:0000256" key="1">
    <source>
        <dbReference type="ARBA" id="ARBA00006987"/>
    </source>
</evidence>
<dbReference type="SUPFAM" id="SSF53850">
    <property type="entry name" value="Periplasmic binding protein-like II"/>
    <property type="match status" value="1"/>
</dbReference>
<protein>
    <submittedName>
        <fullName evidence="3">Tripartite-type tricarboxylate transporter, receptor component TctC</fullName>
    </submittedName>
</protein>
<dbReference type="OrthoDB" id="7250553at2"/>
<dbReference type="PANTHER" id="PTHR42928:SF5">
    <property type="entry name" value="BLR1237 PROTEIN"/>
    <property type="match status" value="1"/>
</dbReference>
<evidence type="ECO:0000256" key="2">
    <source>
        <dbReference type="SAM" id="SignalP"/>
    </source>
</evidence>
<sequence>MTITRRGLIATGAALPFAGAAMAQETHPARAALNAIKPAGYPREPIEMVVVYPAGGGMDITGRVVQRFFERVTGERSFVNNRTGGAGLVGHTWLATQAPSDGHAVGIIANLVISDAARSQGRWQVSDLDHIAHLNAEPLNLMVNADGPFKTGGLRGLLEAARARPGTIRVANVVGGYYEYLIEQLEQASGSRFLKVPFQGGGPGITALLGNNVDLAFGFFAEVRGHMQGNRLLPIAVTGRQPTAFLPETPTVNSVIGRDDVNWGVSRWIAVPKAVPADRKAWLAAAFRAAVADPALVEEFRNLGALPDPALNSPAALNAAVAQMAEAERAYLVASGRVPR</sequence>
<dbReference type="STRING" id="1123062.SAMN02745775_101654"/>
<dbReference type="AlphaFoldDB" id="A0A1I3XVE8"/>
<dbReference type="Gene3D" id="3.40.190.10">
    <property type="entry name" value="Periplasmic binding protein-like II"/>
    <property type="match status" value="1"/>
</dbReference>
<organism evidence="3 4">
    <name type="scientific">Falsiroseomonas stagni DSM 19981</name>
    <dbReference type="NCBI Taxonomy" id="1123062"/>
    <lineage>
        <taxon>Bacteria</taxon>
        <taxon>Pseudomonadati</taxon>
        <taxon>Pseudomonadota</taxon>
        <taxon>Alphaproteobacteria</taxon>
        <taxon>Acetobacterales</taxon>
        <taxon>Roseomonadaceae</taxon>
        <taxon>Falsiroseomonas</taxon>
    </lineage>
</organism>
<feature type="chain" id="PRO_5011538419" evidence="2">
    <location>
        <begin position="24"/>
        <end position="340"/>
    </location>
</feature>
<accession>A0A1I3XVE8</accession>
<dbReference type="Gene3D" id="3.40.190.150">
    <property type="entry name" value="Bordetella uptake gene, domain 1"/>
    <property type="match status" value="1"/>
</dbReference>
<dbReference type="PANTHER" id="PTHR42928">
    <property type="entry name" value="TRICARBOXYLATE-BINDING PROTEIN"/>
    <property type="match status" value="1"/>
</dbReference>
<proteinExistence type="inferred from homology"/>
<keyword evidence="4" id="KW-1185">Reference proteome</keyword>
<dbReference type="InterPro" id="IPR006311">
    <property type="entry name" value="TAT_signal"/>
</dbReference>
<name>A0A1I3XVE8_9PROT</name>
<evidence type="ECO:0000313" key="4">
    <source>
        <dbReference type="Proteomes" id="UP000199473"/>
    </source>
</evidence>
<keyword evidence="2" id="KW-0732">Signal</keyword>
<feature type="signal peptide" evidence="2">
    <location>
        <begin position="1"/>
        <end position="23"/>
    </location>
</feature>
<dbReference type="InterPro" id="IPR005064">
    <property type="entry name" value="BUG"/>
</dbReference>
<dbReference type="PROSITE" id="PS51318">
    <property type="entry name" value="TAT"/>
    <property type="match status" value="1"/>
</dbReference>
<reference evidence="3 4" key="1">
    <citation type="submission" date="2016-10" db="EMBL/GenBank/DDBJ databases">
        <authorList>
            <person name="de Groot N.N."/>
        </authorList>
    </citation>
    <scope>NUCLEOTIDE SEQUENCE [LARGE SCALE GENOMIC DNA]</scope>
    <source>
        <strain evidence="3 4">DSM 19981</strain>
    </source>
</reference>
<dbReference type="Pfam" id="PF03401">
    <property type="entry name" value="TctC"/>
    <property type="match status" value="1"/>
</dbReference>
<comment type="similarity">
    <text evidence="1">Belongs to the UPF0065 (bug) family.</text>
</comment>
<dbReference type="RefSeq" id="WP_092955397.1">
    <property type="nucleotide sequence ID" value="NZ_FOSQ01000001.1"/>
</dbReference>
<gene>
    <name evidence="3" type="ORF">SAMN02745775_101654</name>
</gene>
<dbReference type="CDD" id="cd07012">
    <property type="entry name" value="PBP2_Bug_TTT"/>
    <property type="match status" value="1"/>
</dbReference>
<evidence type="ECO:0000313" key="3">
    <source>
        <dbReference type="EMBL" id="SFK23031.1"/>
    </source>
</evidence>
<dbReference type="PIRSF" id="PIRSF017082">
    <property type="entry name" value="YflP"/>
    <property type="match status" value="1"/>
</dbReference>
<dbReference type="EMBL" id="FOSQ01000001">
    <property type="protein sequence ID" value="SFK23031.1"/>
    <property type="molecule type" value="Genomic_DNA"/>
</dbReference>